<dbReference type="EMBL" id="JARKIB010000008">
    <property type="protein sequence ID" value="KAJ7777281.1"/>
    <property type="molecule type" value="Genomic_DNA"/>
</dbReference>
<dbReference type="GO" id="GO:0016747">
    <property type="term" value="F:acyltransferase activity, transferring groups other than amino-acyl groups"/>
    <property type="evidence" value="ECO:0007669"/>
    <property type="project" value="InterPro"/>
</dbReference>
<dbReference type="Proteomes" id="UP001215598">
    <property type="component" value="Unassembled WGS sequence"/>
</dbReference>
<comment type="caution">
    <text evidence="2">The sequence shown here is derived from an EMBL/GenBank/DDBJ whole genome shotgun (WGS) entry which is preliminary data.</text>
</comment>
<proteinExistence type="predicted"/>
<dbReference type="SUPFAM" id="SSF55729">
    <property type="entry name" value="Acyl-CoA N-acyltransferases (Nat)"/>
    <property type="match status" value="1"/>
</dbReference>
<dbReference type="AlphaFoldDB" id="A0AAD7NW25"/>
<organism evidence="2 3">
    <name type="scientific">Mycena metata</name>
    <dbReference type="NCBI Taxonomy" id="1033252"/>
    <lineage>
        <taxon>Eukaryota</taxon>
        <taxon>Fungi</taxon>
        <taxon>Dikarya</taxon>
        <taxon>Basidiomycota</taxon>
        <taxon>Agaricomycotina</taxon>
        <taxon>Agaricomycetes</taxon>
        <taxon>Agaricomycetidae</taxon>
        <taxon>Agaricales</taxon>
        <taxon>Marasmiineae</taxon>
        <taxon>Mycenaceae</taxon>
        <taxon>Mycena</taxon>
    </lineage>
</organism>
<keyword evidence="3" id="KW-1185">Reference proteome</keyword>
<evidence type="ECO:0000259" key="1">
    <source>
        <dbReference type="PROSITE" id="PS51186"/>
    </source>
</evidence>
<dbReference type="CDD" id="cd04301">
    <property type="entry name" value="NAT_SF"/>
    <property type="match status" value="1"/>
</dbReference>
<protein>
    <submittedName>
        <fullName evidence="2">Acyl-CoA N-acyltransferase</fullName>
    </submittedName>
</protein>
<dbReference type="Pfam" id="PF00583">
    <property type="entry name" value="Acetyltransf_1"/>
    <property type="match status" value="1"/>
</dbReference>
<dbReference type="Gene3D" id="3.40.630.30">
    <property type="match status" value="1"/>
</dbReference>
<gene>
    <name evidence="2" type="ORF">B0H16DRAFT_1712305</name>
</gene>
<dbReference type="InterPro" id="IPR016181">
    <property type="entry name" value="Acyl_CoA_acyltransferase"/>
</dbReference>
<evidence type="ECO:0000313" key="3">
    <source>
        <dbReference type="Proteomes" id="UP001215598"/>
    </source>
</evidence>
<dbReference type="PROSITE" id="PS51186">
    <property type="entry name" value="GNAT"/>
    <property type="match status" value="1"/>
</dbReference>
<dbReference type="InterPro" id="IPR000182">
    <property type="entry name" value="GNAT_dom"/>
</dbReference>
<accession>A0AAD7NW25</accession>
<sequence>MPITIRPYTSDSQSDFEFLWATFNSCVEWLASKGLEAQWPGGAERWGADAKERLRSKIPLEDAKGARRWIAEVDGEPAGYLDITPFRSDYLPVTAEDKPGKELFLKTLVVHRRFVGRGVGEFLLQFAKKFAVEEKADWLRLDCWRGPVAKDGLVRYYLGNGFSRAREFAARAPDGKEWPGQLLEIKVGNLQ</sequence>
<name>A0AAD7NW25_9AGAR</name>
<feature type="domain" description="N-acetyltransferase" evidence="1">
    <location>
        <begin position="3"/>
        <end position="188"/>
    </location>
</feature>
<evidence type="ECO:0000313" key="2">
    <source>
        <dbReference type="EMBL" id="KAJ7777281.1"/>
    </source>
</evidence>
<reference evidence="2" key="1">
    <citation type="submission" date="2023-03" db="EMBL/GenBank/DDBJ databases">
        <title>Massive genome expansion in bonnet fungi (Mycena s.s.) driven by repeated elements and novel gene families across ecological guilds.</title>
        <authorList>
            <consortium name="Lawrence Berkeley National Laboratory"/>
            <person name="Harder C.B."/>
            <person name="Miyauchi S."/>
            <person name="Viragh M."/>
            <person name="Kuo A."/>
            <person name="Thoen E."/>
            <person name="Andreopoulos B."/>
            <person name="Lu D."/>
            <person name="Skrede I."/>
            <person name="Drula E."/>
            <person name="Henrissat B."/>
            <person name="Morin E."/>
            <person name="Kohler A."/>
            <person name="Barry K."/>
            <person name="LaButti K."/>
            <person name="Morin E."/>
            <person name="Salamov A."/>
            <person name="Lipzen A."/>
            <person name="Mereny Z."/>
            <person name="Hegedus B."/>
            <person name="Baldrian P."/>
            <person name="Stursova M."/>
            <person name="Weitz H."/>
            <person name="Taylor A."/>
            <person name="Grigoriev I.V."/>
            <person name="Nagy L.G."/>
            <person name="Martin F."/>
            <person name="Kauserud H."/>
        </authorList>
    </citation>
    <scope>NUCLEOTIDE SEQUENCE</scope>
    <source>
        <strain evidence="2">CBHHK182m</strain>
    </source>
</reference>